<reference evidence="2" key="1">
    <citation type="submission" date="2022-11" db="EMBL/GenBank/DDBJ databases">
        <title>Centuries of genome instability and evolution in soft-shell clam transmissible cancer (bioRxiv).</title>
        <authorList>
            <person name="Hart S.F.M."/>
            <person name="Yonemitsu M.A."/>
            <person name="Giersch R.M."/>
            <person name="Beal B.F."/>
            <person name="Arriagada G."/>
            <person name="Davis B.W."/>
            <person name="Ostrander E.A."/>
            <person name="Goff S.P."/>
            <person name="Metzger M.J."/>
        </authorList>
    </citation>
    <scope>NUCLEOTIDE SEQUENCE</scope>
    <source>
        <strain evidence="2">MELC-2E11</strain>
        <tissue evidence="2">Siphon/mantle</tissue>
    </source>
</reference>
<feature type="compositionally biased region" description="Basic and acidic residues" evidence="1">
    <location>
        <begin position="1"/>
        <end position="19"/>
    </location>
</feature>
<gene>
    <name evidence="2" type="ORF">MAR_021036</name>
</gene>
<name>A0ABY7EA36_MYAAR</name>
<organism evidence="2 3">
    <name type="scientific">Mya arenaria</name>
    <name type="common">Soft-shell clam</name>
    <dbReference type="NCBI Taxonomy" id="6604"/>
    <lineage>
        <taxon>Eukaryota</taxon>
        <taxon>Metazoa</taxon>
        <taxon>Spiralia</taxon>
        <taxon>Lophotrochozoa</taxon>
        <taxon>Mollusca</taxon>
        <taxon>Bivalvia</taxon>
        <taxon>Autobranchia</taxon>
        <taxon>Heteroconchia</taxon>
        <taxon>Euheterodonta</taxon>
        <taxon>Imparidentia</taxon>
        <taxon>Neoheterodontei</taxon>
        <taxon>Myida</taxon>
        <taxon>Myoidea</taxon>
        <taxon>Myidae</taxon>
        <taxon>Mya</taxon>
    </lineage>
</organism>
<keyword evidence="3" id="KW-1185">Reference proteome</keyword>
<evidence type="ECO:0000256" key="1">
    <source>
        <dbReference type="SAM" id="MobiDB-lite"/>
    </source>
</evidence>
<feature type="compositionally biased region" description="Polar residues" evidence="1">
    <location>
        <begin position="37"/>
        <end position="46"/>
    </location>
</feature>
<dbReference type="EMBL" id="CP111016">
    <property type="protein sequence ID" value="WAR05667.1"/>
    <property type="molecule type" value="Genomic_DNA"/>
</dbReference>
<feature type="region of interest" description="Disordered" evidence="1">
    <location>
        <begin position="1"/>
        <end position="72"/>
    </location>
</feature>
<protein>
    <submittedName>
        <fullName evidence="2">Uncharacterized protein</fullName>
    </submittedName>
</protein>
<evidence type="ECO:0000313" key="2">
    <source>
        <dbReference type="EMBL" id="WAR05667.1"/>
    </source>
</evidence>
<proteinExistence type="predicted"/>
<dbReference type="Proteomes" id="UP001164746">
    <property type="component" value="Chromosome 5"/>
</dbReference>
<accession>A0ABY7EA36</accession>
<sequence>MEDNLKLIGKETDESDRPSLKPMRAEQLAIPDDVDTDQASSNSATDQPVHDHAEVSSAEPGHVVGQTNPAAKGLAILVEGPSQRQPAVGHSLREPTFSMTDQTARGVIHCCECNEPRLYYSRTKLTCKQNLLIAKCISEFTFTCGAPIAHPSYLSLRGVVSRKLTCGNR</sequence>
<evidence type="ECO:0000313" key="3">
    <source>
        <dbReference type="Proteomes" id="UP001164746"/>
    </source>
</evidence>